<dbReference type="PANTHER" id="PTHR34220:SF11">
    <property type="entry name" value="SENSOR PROTEIN KINASE HPTS"/>
    <property type="match status" value="1"/>
</dbReference>
<evidence type="ECO:0000256" key="2">
    <source>
        <dbReference type="ARBA" id="ARBA00022475"/>
    </source>
</evidence>
<dbReference type="InterPro" id="IPR003594">
    <property type="entry name" value="HATPase_dom"/>
</dbReference>
<dbReference type="Pfam" id="PF06580">
    <property type="entry name" value="His_kinase"/>
    <property type="match status" value="1"/>
</dbReference>
<dbReference type="AlphaFoldDB" id="A0A4Q9DQN3"/>
<dbReference type="Proteomes" id="UP000293142">
    <property type="component" value="Unassembled WGS sequence"/>
</dbReference>
<dbReference type="SUPFAM" id="SSF55874">
    <property type="entry name" value="ATPase domain of HSP90 chaperone/DNA topoisomerase II/histidine kinase"/>
    <property type="match status" value="1"/>
</dbReference>
<keyword evidence="7 14" id="KW-0418">Kinase</keyword>
<dbReference type="Pfam" id="PF02518">
    <property type="entry name" value="HATPase_c"/>
    <property type="match status" value="1"/>
</dbReference>
<gene>
    <name evidence="14" type="ORF">EYB31_11950</name>
</gene>
<dbReference type="InterPro" id="IPR050640">
    <property type="entry name" value="Bact_2-comp_sensor_kinase"/>
</dbReference>
<evidence type="ECO:0000256" key="11">
    <source>
        <dbReference type="ARBA" id="ARBA00023136"/>
    </source>
</evidence>
<dbReference type="Pfam" id="PF00672">
    <property type="entry name" value="HAMP"/>
    <property type="match status" value="1"/>
</dbReference>
<dbReference type="Gene3D" id="6.10.340.10">
    <property type="match status" value="1"/>
</dbReference>
<evidence type="ECO:0000256" key="3">
    <source>
        <dbReference type="ARBA" id="ARBA00022553"/>
    </source>
</evidence>
<feature type="transmembrane region" description="Helical" evidence="12">
    <location>
        <begin position="34"/>
        <end position="57"/>
    </location>
</feature>
<keyword evidence="4" id="KW-0808">Transferase</keyword>
<keyword evidence="9 12" id="KW-1133">Transmembrane helix</keyword>
<evidence type="ECO:0000256" key="7">
    <source>
        <dbReference type="ARBA" id="ARBA00022777"/>
    </source>
</evidence>
<accession>A0A4Q9DQN3</accession>
<keyword evidence="15" id="KW-1185">Reference proteome</keyword>
<dbReference type="Gene3D" id="3.30.565.10">
    <property type="entry name" value="Histidine kinase-like ATPase, C-terminal domain"/>
    <property type="match status" value="1"/>
</dbReference>
<evidence type="ECO:0000256" key="12">
    <source>
        <dbReference type="SAM" id="Phobius"/>
    </source>
</evidence>
<comment type="caution">
    <text evidence="14">The sequence shown here is derived from an EMBL/GenBank/DDBJ whole genome shotgun (WGS) entry which is preliminary data.</text>
</comment>
<evidence type="ECO:0000256" key="1">
    <source>
        <dbReference type="ARBA" id="ARBA00004651"/>
    </source>
</evidence>
<dbReference type="EMBL" id="SIRE01000008">
    <property type="protein sequence ID" value="TBL78937.1"/>
    <property type="molecule type" value="Genomic_DNA"/>
</dbReference>
<dbReference type="InterPro" id="IPR010559">
    <property type="entry name" value="Sig_transdc_His_kin_internal"/>
</dbReference>
<reference evidence="14 15" key="1">
    <citation type="submission" date="2019-02" db="EMBL/GenBank/DDBJ databases">
        <title>Paenibacillus sp. nov., isolated from surface-sterilized tissue of Thalictrum simplex L.</title>
        <authorList>
            <person name="Tuo L."/>
        </authorList>
    </citation>
    <scope>NUCLEOTIDE SEQUENCE [LARGE SCALE GENOMIC DNA]</scope>
    <source>
        <strain evidence="14 15">N2SHLJ1</strain>
    </source>
</reference>
<keyword evidence="10" id="KW-0902">Two-component regulatory system</keyword>
<evidence type="ECO:0000259" key="13">
    <source>
        <dbReference type="PROSITE" id="PS50885"/>
    </source>
</evidence>
<proteinExistence type="predicted"/>
<evidence type="ECO:0000313" key="15">
    <source>
        <dbReference type="Proteomes" id="UP000293142"/>
    </source>
</evidence>
<evidence type="ECO:0000256" key="4">
    <source>
        <dbReference type="ARBA" id="ARBA00022679"/>
    </source>
</evidence>
<dbReference type="PROSITE" id="PS50885">
    <property type="entry name" value="HAMP"/>
    <property type="match status" value="1"/>
</dbReference>
<keyword evidence="8" id="KW-0067">ATP-binding</keyword>
<evidence type="ECO:0000313" key="14">
    <source>
        <dbReference type="EMBL" id="TBL78937.1"/>
    </source>
</evidence>
<feature type="domain" description="HAMP" evidence="13">
    <location>
        <begin position="340"/>
        <end position="391"/>
    </location>
</feature>
<keyword evidence="6" id="KW-0547">Nucleotide-binding</keyword>
<evidence type="ECO:0000256" key="5">
    <source>
        <dbReference type="ARBA" id="ARBA00022692"/>
    </source>
</evidence>
<evidence type="ECO:0000256" key="6">
    <source>
        <dbReference type="ARBA" id="ARBA00022741"/>
    </source>
</evidence>
<sequence>MAFFEQKPQGGATMLQRFQQATRKLRALSLRSKLLTLLILLSLVPTLTVSFLSQYLIVRSSTNYTAAISAQLIEYISSEINSYFIRINETLTPVVINSEFQKFLSVPPSNVPDQSNYSISFRPLLQLLIQSKKEILGVLYMDKLGKVYSESQKVHVQFEYPFQQDPVLSQVFQMDKEAIIAPHPMNYTIYQVAPQQVITFVRPITDLRQQSASAWLLIEIDAAWLQQMMDHTKLGKHGQMLLYSKSTGELINFGEPTPLLSELGEQLKRQTEASGQFLMRAKGAQYQVMYSPITISQWTLVGVSHLDEVNEGVKQAQTLTIIVAVISLLAALIVAFPFMGVVLKPLYRLKTGMQMLGRGTSVPIEHSVQDEIGFLIRTYNRMLDDLEILRQEVIRTKLSEKEKELLQLQAQINPHFLFNTLETIESYSLHNNGDAVSDMLQCVSRMMRYNVRKDRGVARLEEELKYTRDFLHIHSYRYGKNVQAEFNIAPELLAIPVMKLSIQPFVENSLKYGWSPLAGQDDFHLLISVRPEADEWVYTIADNGRGLQEDVQQRLEQLTATDGETSDPYFKQHTGILNVYRRYSLAYGERFSMSIVRNAREGRGTLVEVRVPREKEDMA</sequence>
<name>A0A4Q9DQN3_9BACL</name>
<organism evidence="14 15">
    <name type="scientific">Paenibacillus thalictri</name>
    <dbReference type="NCBI Taxonomy" id="2527873"/>
    <lineage>
        <taxon>Bacteria</taxon>
        <taxon>Bacillati</taxon>
        <taxon>Bacillota</taxon>
        <taxon>Bacilli</taxon>
        <taxon>Bacillales</taxon>
        <taxon>Paenibacillaceae</taxon>
        <taxon>Paenibacillus</taxon>
    </lineage>
</organism>
<evidence type="ECO:0000256" key="8">
    <source>
        <dbReference type="ARBA" id="ARBA00022840"/>
    </source>
</evidence>
<dbReference type="OrthoDB" id="2495675at2"/>
<protein>
    <submittedName>
        <fullName evidence="14">Sensor histidine kinase</fullName>
    </submittedName>
</protein>
<keyword evidence="11 12" id="KW-0472">Membrane</keyword>
<comment type="subcellular location">
    <subcellularLocation>
        <location evidence="1">Cell membrane</location>
        <topology evidence="1">Multi-pass membrane protein</topology>
    </subcellularLocation>
</comment>
<feature type="transmembrane region" description="Helical" evidence="12">
    <location>
        <begin position="319"/>
        <end position="343"/>
    </location>
</feature>
<dbReference type="InterPro" id="IPR036890">
    <property type="entry name" value="HATPase_C_sf"/>
</dbReference>
<dbReference type="GO" id="GO:0000155">
    <property type="term" value="F:phosphorelay sensor kinase activity"/>
    <property type="evidence" value="ECO:0007669"/>
    <property type="project" value="InterPro"/>
</dbReference>
<evidence type="ECO:0000256" key="9">
    <source>
        <dbReference type="ARBA" id="ARBA00022989"/>
    </source>
</evidence>
<dbReference type="GO" id="GO:0005886">
    <property type="term" value="C:plasma membrane"/>
    <property type="evidence" value="ECO:0007669"/>
    <property type="project" value="UniProtKB-SubCell"/>
</dbReference>
<dbReference type="GO" id="GO:0005524">
    <property type="term" value="F:ATP binding"/>
    <property type="evidence" value="ECO:0007669"/>
    <property type="project" value="UniProtKB-KW"/>
</dbReference>
<dbReference type="InterPro" id="IPR003660">
    <property type="entry name" value="HAMP_dom"/>
</dbReference>
<keyword evidence="2" id="KW-1003">Cell membrane</keyword>
<dbReference type="PANTHER" id="PTHR34220">
    <property type="entry name" value="SENSOR HISTIDINE KINASE YPDA"/>
    <property type="match status" value="1"/>
</dbReference>
<evidence type="ECO:0000256" key="10">
    <source>
        <dbReference type="ARBA" id="ARBA00023012"/>
    </source>
</evidence>
<dbReference type="SMART" id="SM00304">
    <property type="entry name" value="HAMP"/>
    <property type="match status" value="1"/>
</dbReference>
<keyword evidence="3" id="KW-0597">Phosphoprotein</keyword>
<dbReference type="CDD" id="cd06225">
    <property type="entry name" value="HAMP"/>
    <property type="match status" value="1"/>
</dbReference>
<keyword evidence="5 12" id="KW-0812">Transmembrane</keyword>